<name>A0AAV7R762_PLEWA</name>
<feature type="compositionally biased region" description="Basic and acidic residues" evidence="1">
    <location>
        <begin position="33"/>
        <end position="49"/>
    </location>
</feature>
<evidence type="ECO:0000313" key="2">
    <source>
        <dbReference type="EMBL" id="KAJ1148104.1"/>
    </source>
</evidence>
<sequence length="192" mass="20415">MCSKEETVRSDSTKGIGTSRGRTAEKCSGCNSGERRAIRSGKEGEDARRRNTKTATHPSSQHPGGGTGGSKASRPATLGRAWPCQEASPIEGGIFKPISGRVQERRPSAATAPAETSHREAQQRRSAADSTAVNYVPYEAAKKEKTPVPGEGTRRRRPTPCPSVQVEEQEAARPADQPRSGESVALPGKVLI</sequence>
<reference evidence="2" key="1">
    <citation type="journal article" date="2022" name="bioRxiv">
        <title>Sequencing and chromosome-scale assembly of the giantPleurodeles waltlgenome.</title>
        <authorList>
            <person name="Brown T."/>
            <person name="Elewa A."/>
            <person name="Iarovenko S."/>
            <person name="Subramanian E."/>
            <person name="Araus A.J."/>
            <person name="Petzold A."/>
            <person name="Susuki M."/>
            <person name="Suzuki K.-i.T."/>
            <person name="Hayashi T."/>
            <person name="Toyoda A."/>
            <person name="Oliveira C."/>
            <person name="Osipova E."/>
            <person name="Leigh N.D."/>
            <person name="Simon A."/>
            <person name="Yun M.H."/>
        </authorList>
    </citation>
    <scope>NUCLEOTIDE SEQUENCE</scope>
    <source>
        <strain evidence="2">20211129_DDA</strain>
        <tissue evidence="2">Liver</tissue>
    </source>
</reference>
<organism evidence="2 3">
    <name type="scientific">Pleurodeles waltl</name>
    <name type="common">Iberian ribbed newt</name>
    <dbReference type="NCBI Taxonomy" id="8319"/>
    <lineage>
        <taxon>Eukaryota</taxon>
        <taxon>Metazoa</taxon>
        <taxon>Chordata</taxon>
        <taxon>Craniata</taxon>
        <taxon>Vertebrata</taxon>
        <taxon>Euteleostomi</taxon>
        <taxon>Amphibia</taxon>
        <taxon>Batrachia</taxon>
        <taxon>Caudata</taxon>
        <taxon>Salamandroidea</taxon>
        <taxon>Salamandridae</taxon>
        <taxon>Pleurodelinae</taxon>
        <taxon>Pleurodeles</taxon>
    </lineage>
</organism>
<feature type="compositionally biased region" description="Polar residues" evidence="1">
    <location>
        <begin position="53"/>
        <end position="62"/>
    </location>
</feature>
<dbReference type="AlphaFoldDB" id="A0AAV7R762"/>
<dbReference type="Proteomes" id="UP001066276">
    <property type="component" value="Chromosome 5"/>
</dbReference>
<evidence type="ECO:0000256" key="1">
    <source>
        <dbReference type="SAM" id="MobiDB-lite"/>
    </source>
</evidence>
<accession>A0AAV7R762</accession>
<keyword evidence="3" id="KW-1185">Reference proteome</keyword>
<comment type="caution">
    <text evidence="2">The sequence shown here is derived from an EMBL/GenBank/DDBJ whole genome shotgun (WGS) entry which is preliminary data.</text>
</comment>
<feature type="compositionally biased region" description="Basic and acidic residues" evidence="1">
    <location>
        <begin position="116"/>
        <end position="127"/>
    </location>
</feature>
<feature type="compositionally biased region" description="Basic and acidic residues" evidence="1">
    <location>
        <begin position="1"/>
        <end position="12"/>
    </location>
</feature>
<evidence type="ECO:0000313" key="3">
    <source>
        <dbReference type="Proteomes" id="UP001066276"/>
    </source>
</evidence>
<gene>
    <name evidence="2" type="ORF">NDU88_000944</name>
</gene>
<protein>
    <submittedName>
        <fullName evidence="2">Uncharacterized protein</fullName>
    </submittedName>
</protein>
<dbReference type="EMBL" id="JANPWB010000009">
    <property type="protein sequence ID" value="KAJ1148104.1"/>
    <property type="molecule type" value="Genomic_DNA"/>
</dbReference>
<feature type="region of interest" description="Disordered" evidence="1">
    <location>
        <begin position="1"/>
        <end position="192"/>
    </location>
</feature>
<proteinExistence type="predicted"/>